<sequence>MRPHALVVGGTGMLRKVFVSGGAGMDGQCNRKKARASTISG</sequence>
<proteinExistence type="predicted"/>
<dbReference type="STRING" id="46223.SAMN05421852_103248"/>
<evidence type="ECO:0000313" key="1">
    <source>
        <dbReference type="EMBL" id="SFJ01826.1"/>
    </source>
</evidence>
<keyword evidence="2" id="KW-1185">Reference proteome</keyword>
<organism evidence="1 2">
    <name type="scientific">Thermoflavimicrobium dichotomicum</name>
    <dbReference type="NCBI Taxonomy" id="46223"/>
    <lineage>
        <taxon>Bacteria</taxon>
        <taxon>Bacillati</taxon>
        <taxon>Bacillota</taxon>
        <taxon>Bacilli</taxon>
        <taxon>Bacillales</taxon>
        <taxon>Thermoactinomycetaceae</taxon>
        <taxon>Thermoflavimicrobium</taxon>
    </lineage>
</organism>
<dbReference type="EMBL" id="FORR01000003">
    <property type="protein sequence ID" value="SFJ01826.1"/>
    <property type="molecule type" value="Genomic_DNA"/>
</dbReference>
<gene>
    <name evidence="1" type="ORF">SAMN05421852_103248</name>
</gene>
<dbReference type="AlphaFoldDB" id="A0A1I3MYT7"/>
<accession>A0A1I3MYT7</accession>
<name>A0A1I3MYT7_9BACL</name>
<evidence type="ECO:0000313" key="2">
    <source>
        <dbReference type="Proteomes" id="UP000199545"/>
    </source>
</evidence>
<reference evidence="1 2" key="1">
    <citation type="submission" date="2016-10" db="EMBL/GenBank/DDBJ databases">
        <authorList>
            <person name="de Groot N.N."/>
        </authorList>
    </citation>
    <scope>NUCLEOTIDE SEQUENCE [LARGE SCALE GENOMIC DNA]</scope>
    <source>
        <strain evidence="1 2">DSM 44778</strain>
    </source>
</reference>
<dbReference type="Proteomes" id="UP000199545">
    <property type="component" value="Unassembled WGS sequence"/>
</dbReference>
<protein>
    <submittedName>
        <fullName evidence="1">Uncharacterized protein</fullName>
    </submittedName>
</protein>